<gene>
    <name evidence="10" type="ORF">CLV59_103183</name>
</gene>
<feature type="chain" id="PRO_5016290995" evidence="8">
    <location>
        <begin position="35"/>
        <end position="1042"/>
    </location>
</feature>
<evidence type="ECO:0000313" key="11">
    <source>
        <dbReference type="Proteomes" id="UP000249819"/>
    </source>
</evidence>
<reference evidence="10 11" key="1">
    <citation type="submission" date="2018-06" db="EMBL/GenBank/DDBJ databases">
        <title>Genomic Encyclopedia of Archaeal and Bacterial Type Strains, Phase II (KMG-II): from individual species to whole genera.</title>
        <authorList>
            <person name="Goeker M."/>
        </authorList>
    </citation>
    <scope>NUCLEOTIDE SEQUENCE [LARGE SCALE GENOMIC DNA]</scope>
    <source>
        <strain evidence="10 11">DSM 29821</strain>
    </source>
</reference>
<comment type="subcellular location">
    <subcellularLocation>
        <location evidence="1 7">Cell outer membrane</location>
        <topology evidence="1 7">Multi-pass membrane protein</topology>
    </subcellularLocation>
</comment>
<accession>A0A327W356</accession>
<dbReference type="SUPFAM" id="SSF56935">
    <property type="entry name" value="Porins"/>
    <property type="match status" value="1"/>
</dbReference>
<evidence type="ECO:0000313" key="10">
    <source>
        <dbReference type="EMBL" id="RAJ83222.1"/>
    </source>
</evidence>
<sequence>MQLQHSIPSVLFRKIRQAGLFLALLLSFSSVLLAQQVQLSGTVTNEKNEPLPGVSVAIKGTVNGVLTNVDGKFKVTAAANATLVFSLIGYETKQVPAAGQTNLDVKLHEQLTQLSDVVVTAMGIKKENKVLGYAITQVKGESMTKARETNVMWGLQGKVAGVNITKPVTGAGGSSRVIMRGGDFGSGQPLYVIDGVPMRTENRGSIDNMYGGSDAGDGISSINPDDIETVNVLKGNTAAALYGARASNGVIVITTKKGTSRKGIGVEINSTYSIESAIDYTAKDYQYVYGIGTYGNKPTSAAEALADGRGSWGAKLDGSSVIQGDGVSRPYSARKNNVKHFYKDGSTFTNSVALTGGTETLNFRFSFADMDNKDIMPNSGLHRNNFTLNTNAKLGKNLTATINAQYIREKAKNRPQLNDYTSNAAVAAWLMPTNYDIRDWQTTRNPSGGENLWTTNNYWANPYFVAYETPSGNKDDRFIGSADLKYDITEHLYARVLTGTDFTYRNSFSVWPSGVGFYPNGSISQSTVYRGEFNGQGMVGYNRAFNKTWSLNAFVGGNTMKRKYTSVSSSGDKFIVPGFYAIGNTTTKNGGYNLSETQINSAFGSAEIGFHNYLYLSLTGRNDWFSTLDPANNNIFYPSVGASFVLSDAFTLPSWVSFAKVRGSWAQTGSDVDISAYQLNLPFGFNNSINGIPLGTIGSGTVPNAKLHPQVTTTYEGGIEARFLDGRAGIDLAVYSRQVTDAILNSPVSNTSGYTNTFRNAAAIGNTGVELLLTGTPIRKDNFQWQTSYNMGYNKSNVKALIDGKTSMVLAQNRSGLWGDGGVPSYSYAAVGQPYGILEGTTYTRDAQGRIVYDDKGLPVVGAIAKLGNGIAPLTMGLSNSFTYGSWNLDFLLDAKFGGKIFSGTTNLAWYQGLSKETLPGRDGGIIGDGVTADGKANTVKVNAQDYYQFIANNITEQFVYDASFIKLRQIVLGYSLPKRFIKNSAFQSVSLSFVARNLLTLYKKVPVVDPESAYTTGGGQGFEMLGLPAVRSFGLNLGVKF</sequence>
<evidence type="ECO:0000256" key="5">
    <source>
        <dbReference type="ARBA" id="ARBA00023136"/>
    </source>
</evidence>
<dbReference type="GO" id="GO:0009279">
    <property type="term" value="C:cell outer membrane"/>
    <property type="evidence" value="ECO:0007669"/>
    <property type="project" value="UniProtKB-SubCell"/>
</dbReference>
<dbReference type="PROSITE" id="PS52016">
    <property type="entry name" value="TONB_DEPENDENT_REC_3"/>
    <property type="match status" value="1"/>
</dbReference>
<dbReference type="Proteomes" id="UP000249819">
    <property type="component" value="Unassembled WGS sequence"/>
</dbReference>
<dbReference type="Gene3D" id="2.40.170.20">
    <property type="entry name" value="TonB-dependent receptor, beta-barrel domain"/>
    <property type="match status" value="1"/>
</dbReference>
<dbReference type="RefSeq" id="WP_111591884.1">
    <property type="nucleotide sequence ID" value="NZ_QLMA01000003.1"/>
</dbReference>
<dbReference type="NCBIfam" id="TIGR04056">
    <property type="entry name" value="OMP_RagA_SusC"/>
    <property type="match status" value="1"/>
</dbReference>
<dbReference type="InterPro" id="IPR036942">
    <property type="entry name" value="Beta-barrel_TonB_sf"/>
</dbReference>
<keyword evidence="8" id="KW-0732">Signal</keyword>
<evidence type="ECO:0000256" key="6">
    <source>
        <dbReference type="ARBA" id="ARBA00023237"/>
    </source>
</evidence>
<feature type="signal peptide" evidence="8">
    <location>
        <begin position="1"/>
        <end position="34"/>
    </location>
</feature>
<dbReference type="Pfam" id="PF07715">
    <property type="entry name" value="Plug"/>
    <property type="match status" value="1"/>
</dbReference>
<keyword evidence="4 7" id="KW-0812">Transmembrane</keyword>
<keyword evidence="6 7" id="KW-0998">Cell outer membrane</keyword>
<evidence type="ECO:0000256" key="8">
    <source>
        <dbReference type="SAM" id="SignalP"/>
    </source>
</evidence>
<dbReference type="Gene3D" id="2.170.130.10">
    <property type="entry name" value="TonB-dependent receptor, plug domain"/>
    <property type="match status" value="1"/>
</dbReference>
<evidence type="ECO:0000256" key="7">
    <source>
        <dbReference type="PROSITE-ProRule" id="PRU01360"/>
    </source>
</evidence>
<dbReference type="Pfam" id="PF13715">
    <property type="entry name" value="CarbopepD_reg_2"/>
    <property type="match status" value="1"/>
</dbReference>
<dbReference type="InterPro" id="IPR037066">
    <property type="entry name" value="Plug_dom_sf"/>
</dbReference>
<comment type="similarity">
    <text evidence="7">Belongs to the TonB-dependent receptor family.</text>
</comment>
<evidence type="ECO:0000256" key="3">
    <source>
        <dbReference type="ARBA" id="ARBA00022452"/>
    </source>
</evidence>
<dbReference type="InterPro" id="IPR039426">
    <property type="entry name" value="TonB-dep_rcpt-like"/>
</dbReference>
<protein>
    <submittedName>
        <fullName evidence="10">TonB-linked SusC/RagA family outer membrane protein</fullName>
    </submittedName>
</protein>
<dbReference type="InterPro" id="IPR023996">
    <property type="entry name" value="TonB-dep_OMP_SusC/RagA"/>
</dbReference>
<dbReference type="SUPFAM" id="SSF49464">
    <property type="entry name" value="Carboxypeptidase regulatory domain-like"/>
    <property type="match status" value="1"/>
</dbReference>
<proteinExistence type="inferred from homology"/>
<keyword evidence="3 7" id="KW-1134">Transmembrane beta strand</keyword>
<dbReference type="AlphaFoldDB" id="A0A327W356"/>
<keyword evidence="11" id="KW-1185">Reference proteome</keyword>
<dbReference type="InterPro" id="IPR012910">
    <property type="entry name" value="Plug_dom"/>
</dbReference>
<name>A0A327W356_9BACT</name>
<dbReference type="Gene3D" id="2.60.40.1120">
    <property type="entry name" value="Carboxypeptidase-like, regulatory domain"/>
    <property type="match status" value="1"/>
</dbReference>
<comment type="caution">
    <text evidence="10">The sequence shown here is derived from an EMBL/GenBank/DDBJ whole genome shotgun (WGS) entry which is preliminary data.</text>
</comment>
<feature type="domain" description="TonB-dependent receptor plug" evidence="9">
    <location>
        <begin position="133"/>
        <end position="250"/>
    </location>
</feature>
<dbReference type="InterPro" id="IPR023997">
    <property type="entry name" value="TonB-dep_OMP_SusC/RagA_CS"/>
</dbReference>
<evidence type="ECO:0000256" key="1">
    <source>
        <dbReference type="ARBA" id="ARBA00004571"/>
    </source>
</evidence>
<evidence type="ECO:0000256" key="2">
    <source>
        <dbReference type="ARBA" id="ARBA00022448"/>
    </source>
</evidence>
<dbReference type="EMBL" id="QLMA01000003">
    <property type="protein sequence ID" value="RAJ83222.1"/>
    <property type="molecule type" value="Genomic_DNA"/>
</dbReference>
<dbReference type="OrthoDB" id="9768177at2"/>
<keyword evidence="2 7" id="KW-0813">Transport</keyword>
<organism evidence="10 11">
    <name type="scientific">Chitinophaga dinghuensis</name>
    <dbReference type="NCBI Taxonomy" id="1539050"/>
    <lineage>
        <taxon>Bacteria</taxon>
        <taxon>Pseudomonadati</taxon>
        <taxon>Bacteroidota</taxon>
        <taxon>Chitinophagia</taxon>
        <taxon>Chitinophagales</taxon>
        <taxon>Chitinophagaceae</taxon>
        <taxon>Chitinophaga</taxon>
    </lineage>
</organism>
<keyword evidence="5 7" id="KW-0472">Membrane</keyword>
<evidence type="ECO:0000256" key="4">
    <source>
        <dbReference type="ARBA" id="ARBA00022692"/>
    </source>
</evidence>
<evidence type="ECO:0000259" key="9">
    <source>
        <dbReference type="Pfam" id="PF07715"/>
    </source>
</evidence>
<dbReference type="NCBIfam" id="TIGR04057">
    <property type="entry name" value="SusC_RagA_signa"/>
    <property type="match status" value="1"/>
</dbReference>
<dbReference type="InterPro" id="IPR008969">
    <property type="entry name" value="CarboxyPept-like_regulatory"/>
</dbReference>